<name>A0A6I3XP90_9BURK</name>
<evidence type="ECO:0000313" key="2">
    <source>
        <dbReference type="Proteomes" id="UP000431684"/>
    </source>
</evidence>
<dbReference type="AlphaFoldDB" id="A0A6I3XP90"/>
<gene>
    <name evidence="1" type="ORF">GJV26_24345</name>
</gene>
<dbReference type="OrthoDB" id="9798172at2"/>
<keyword evidence="2" id="KW-1185">Reference proteome</keyword>
<dbReference type="EMBL" id="WNWM01000002">
    <property type="protein sequence ID" value="MUI15561.1"/>
    <property type="molecule type" value="Genomic_DNA"/>
</dbReference>
<accession>A0A6I3XP90</accession>
<comment type="caution">
    <text evidence="1">The sequence shown here is derived from an EMBL/GenBank/DDBJ whole genome shotgun (WGS) entry which is preliminary data.</text>
</comment>
<dbReference type="Proteomes" id="UP000431684">
    <property type="component" value="Unassembled WGS sequence"/>
</dbReference>
<proteinExistence type="predicted"/>
<dbReference type="RefSeq" id="WP_155711239.1">
    <property type="nucleotide sequence ID" value="NZ_BMWU01000050.1"/>
</dbReference>
<protein>
    <recommendedName>
        <fullName evidence="3">MarR family transcriptional regulator</fullName>
    </recommendedName>
</protein>
<evidence type="ECO:0000313" key="1">
    <source>
        <dbReference type="EMBL" id="MUI15561.1"/>
    </source>
</evidence>
<evidence type="ECO:0008006" key="3">
    <source>
        <dbReference type="Google" id="ProtNLM"/>
    </source>
</evidence>
<reference evidence="1 2" key="1">
    <citation type="submission" date="2019-11" db="EMBL/GenBank/DDBJ databases">
        <title>Draft Genome Sequences of Six Type Strains of the Genus Massilia.</title>
        <authorList>
            <person name="Miess H."/>
            <person name="Frediansyah A."/>
            <person name="Goeker M."/>
            <person name="Gross H."/>
        </authorList>
    </citation>
    <scope>NUCLEOTIDE SEQUENCE [LARGE SCALE GENOMIC DNA]</scope>
    <source>
        <strain evidence="1 2">DSM 17513</strain>
    </source>
</reference>
<organism evidence="1 2">
    <name type="scientific">Pseudoduganella dura</name>
    <dbReference type="NCBI Taxonomy" id="321982"/>
    <lineage>
        <taxon>Bacteria</taxon>
        <taxon>Pseudomonadati</taxon>
        <taxon>Pseudomonadota</taxon>
        <taxon>Betaproteobacteria</taxon>
        <taxon>Burkholderiales</taxon>
        <taxon>Oxalobacteraceae</taxon>
        <taxon>Telluria group</taxon>
        <taxon>Pseudoduganella</taxon>
    </lineage>
</organism>
<sequence>MKEISPDLRSFVLTLPSVPFLEALLLLHGAPGTIWTAEAIAQRLYLQSVARADAIVRELAARGFCACTADGLLIYRPADDALHALIAELAREYQQRLIEITQLVHAR</sequence>